<dbReference type="OrthoDB" id="9812409at2"/>
<evidence type="ECO:0000256" key="1">
    <source>
        <dbReference type="SAM" id="Phobius"/>
    </source>
</evidence>
<dbReference type="Pfam" id="PF13548">
    <property type="entry name" value="DUF4126"/>
    <property type="match status" value="1"/>
</dbReference>
<accession>A0A1H3FZK1</accession>
<evidence type="ECO:0000313" key="3">
    <source>
        <dbReference type="EMBL" id="SDX96421.1"/>
    </source>
</evidence>
<dbReference type="EMBL" id="FNOV01000004">
    <property type="protein sequence ID" value="SDX96421.1"/>
    <property type="molecule type" value="Genomic_DNA"/>
</dbReference>
<protein>
    <recommendedName>
        <fullName evidence="2">DUF4126 domain-containing protein</fullName>
    </recommendedName>
</protein>
<sequence length="169" mass="17580">MTKYHWQTVGLGALAGFRSMTAPALLSSNLLTYHPKALAGSPLRFLQKPWVAQGFKLLAAGEMVGDKLPQTPNRIAPAGLLGRAASGALVGATIFRINHDKSLNGAVLGVLAAVAGSYLSFFLRKQSTLESGLPGGVVGGFEDLLTLGSGLALTKGTDVGKPQPRAWDL</sequence>
<dbReference type="STRING" id="651662.SAMN04488069_104286"/>
<evidence type="ECO:0000259" key="2">
    <source>
        <dbReference type="Pfam" id="PF13548"/>
    </source>
</evidence>
<feature type="domain" description="DUF4126" evidence="2">
    <location>
        <begin position="8"/>
        <end position="148"/>
    </location>
</feature>
<dbReference type="AlphaFoldDB" id="A0A1H3FZK1"/>
<reference evidence="4" key="1">
    <citation type="submission" date="2016-10" db="EMBL/GenBank/DDBJ databases">
        <authorList>
            <person name="Varghese N."/>
            <person name="Submissions S."/>
        </authorList>
    </citation>
    <scope>NUCLEOTIDE SEQUENCE [LARGE SCALE GENOMIC DNA]</scope>
    <source>
        <strain evidence="4">CGMCC 1.8975</strain>
    </source>
</reference>
<gene>
    <name evidence="3" type="ORF">SAMN04488069_104286</name>
</gene>
<keyword evidence="1" id="KW-1133">Transmembrane helix</keyword>
<dbReference type="Proteomes" id="UP000199249">
    <property type="component" value="Unassembled WGS sequence"/>
</dbReference>
<name>A0A1H3FZK1_9BACT</name>
<feature type="transmembrane region" description="Helical" evidence="1">
    <location>
        <begin position="103"/>
        <end position="123"/>
    </location>
</feature>
<keyword evidence="4" id="KW-1185">Reference proteome</keyword>
<dbReference type="InterPro" id="IPR025196">
    <property type="entry name" value="DUF4126"/>
</dbReference>
<organism evidence="3 4">
    <name type="scientific">Hymenobacter psychrophilus</name>
    <dbReference type="NCBI Taxonomy" id="651662"/>
    <lineage>
        <taxon>Bacteria</taxon>
        <taxon>Pseudomonadati</taxon>
        <taxon>Bacteroidota</taxon>
        <taxon>Cytophagia</taxon>
        <taxon>Cytophagales</taxon>
        <taxon>Hymenobacteraceae</taxon>
        <taxon>Hymenobacter</taxon>
    </lineage>
</organism>
<evidence type="ECO:0000313" key="4">
    <source>
        <dbReference type="Proteomes" id="UP000199249"/>
    </source>
</evidence>
<proteinExistence type="predicted"/>
<keyword evidence="1" id="KW-0472">Membrane</keyword>
<keyword evidence="1" id="KW-0812">Transmembrane</keyword>
<dbReference type="RefSeq" id="WP_092738971.1">
    <property type="nucleotide sequence ID" value="NZ_FNOV01000004.1"/>
</dbReference>